<name>A0A563VSK6_9CYAN</name>
<dbReference type="EMBL" id="CAACVJ010000183">
    <property type="protein sequence ID" value="VEP14428.1"/>
    <property type="molecule type" value="Genomic_DNA"/>
</dbReference>
<proteinExistence type="predicted"/>
<evidence type="ECO:0000313" key="2">
    <source>
        <dbReference type="EMBL" id="VEP14428.1"/>
    </source>
</evidence>
<dbReference type="Proteomes" id="UP000320055">
    <property type="component" value="Unassembled WGS sequence"/>
</dbReference>
<evidence type="ECO:0000256" key="1">
    <source>
        <dbReference type="SAM" id="MobiDB-lite"/>
    </source>
</evidence>
<feature type="region of interest" description="Disordered" evidence="1">
    <location>
        <begin position="1"/>
        <end position="28"/>
    </location>
</feature>
<sequence>MRKEEGGSFLIGKSEITPPYKRRDPASA</sequence>
<keyword evidence="3" id="KW-1185">Reference proteome</keyword>
<dbReference type="AlphaFoldDB" id="A0A563VSK6"/>
<accession>A0A563VSK6</accession>
<gene>
    <name evidence="2" type="ORF">H1P_2630006</name>
</gene>
<evidence type="ECO:0000313" key="3">
    <source>
        <dbReference type="Proteomes" id="UP000320055"/>
    </source>
</evidence>
<organism evidence="2 3">
    <name type="scientific">Hyella patelloides LEGE 07179</name>
    <dbReference type="NCBI Taxonomy" id="945734"/>
    <lineage>
        <taxon>Bacteria</taxon>
        <taxon>Bacillati</taxon>
        <taxon>Cyanobacteriota</taxon>
        <taxon>Cyanophyceae</taxon>
        <taxon>Pleurocapsales</taxon>
        <taxon>Hyellaceae</taxon>
        <taxon>Hyella</taxon>
    </lineage>
</organism>
<reference evidence="2 3" key="1">
    <citation type="submission" date="2019-01" db="EMBL/GenBank/DDBJ databases">
        <authorList>
            <person name="Brito A."/>
        </authorList>
    </citation>
    <scope>NUCLEOTIDE SEQUENCE [LARGE SCALE GENOMIC DNA]</scope>
    <source>
        <strain evidence="2">1</strain>
    </source>
</reference>
<protein>
    <submittedName>
        <fullName evidence="2">Uncharacterized protein</fullName>
    </submittedName>
</protein>